<evidence type="ECO:0000259" key="1">
    <source>
        <dbReference type="PROSITE" id="PS51352"/>
    </source>
</evidence>
<evidence type="ECO:0000313" key="3">
    <source>
        <dbReference type="Proteomes" id="UP001283361"/>
    </source>
</evidence>
<dbReference type="EMBL" id="JAWDGP010005311">
    <property type="protein sequence ID" value="KAK3757901.1"/>
    <property type="molecule type" value="Genomic_DNA"/>
</dbReference>
<dbReference type="PROSITE" id="PS51352">
    <property type="entry name" value="THIOREDOXIN_2"/>
    <property type="match status" value="1"/>
</dbReference>
<proteinExistence type="predicted"/>
<name>A0AAE0YWN3_9GAST</name>
<dbReference type="PANTHER" id="PTHR45672:SF2">
    <property type="entry name" value="PROTEIN DISULFIDE-ISOMERASE A5"/>
    <property type="match status" value="1"/>
</dbReference>
<keyword evidence="3" id="KW-1185">Reference proteome</keyword>
<gene>
    <name evidence="2" type="ORF">RRG08_058817</name>
</gene>
<reference evidence="2" key="1">
    <citation type="journal article" date="2023" name="G3 (Bethesda)">
        <title>A reference genome for the long-term kleptoplast-retaining sea slug Elysia crispata morphotype clarki.</title>
        <authorList>
            <person name="Eastman K.E."/>
            <person name="Pendleton A.L."/>
            <person name="Shaikh M.A."/>
            <person name="Suttiyut T."/>
            <person name="Ogas R."/>
            <person name="Tomko P."/>
            <person name="Gavelis G."/>
            <person name="Widhalm J.R."/>
            <person name="Wisecaver J.H."/>
        </authorList>
    </citation>
    <scope>NUCLEOTIDE SEQUENCE</scope>
    <source>
        <strain evidence="2">ECLA1</strain>
    </source>
</reference>
<dbReference type="InterPro" id="IPR036249">
    <property type="entry name" value="Thioredoxin-like_sf"/>
</dbReference>
<feature type="domain" description="Thioredoxin" evidence="1">
    <location>
        <begin position="43"/>
        <end position="167"/>
    </location>
</feature>
<dbReference type="Gene3D" id="3.40.30.10">
    <property type="entry name" value="Glutaredoxin"/>
    <property type="match status" value="1"/>
</dbReference>
<dbReference type="Pfam" id="PF00085">
    <property type="entry name" value="Thioredoxin"/>
    <property type="match status" value="1"/>
</dbReference>
<dbReference type="AlphaFoldDB" id="A0AAE0YWN3"/>
<dbReference type="SUPFAM" id="SSF52833">
    <property type="entry name" value="Thioredoxin-like"/>
    <property type="match status" value="1"/>
</dbReference>
<dbReference type="CDD" id="cd02961">
    <property type="entry name" value="PDI_a_family"/>
    <property type="match status" value="1"/>
</dbReference>
<comment type="caution">
    <text evidence="2">The sequence shown here is derived from an EMBL/GenBank/DDBJ whole genome shotgun (WGS) entry which is preliminary data.</text>
</comment>
<protein>
    <recommendedName>
        <fullName evidence="1">Thioredoxin domain-containing protein</fullName>
    </recommendedName>
</protein>
<accession>A0AAE0YWN3</accession>
<dbReference type="GO" id="GO:0003756">
    <property type="term" value="F:protein disulfide isomerase activity"/>
    <property type="evidence" value="ECO:0007669"/>
    <property type="project" value="TreeGrafter"/>
</dbReference>
<evidence type="ECO:0000313" key="2">
    <source>
        <dbReference type="EMBL" id="KAK3757901.1"/>
    </source>
</evidence>
<dbReference type="GO" id="GO:0006457">
    <property type="term" value="P:protein folding"/>
    <property type="evidence" value="ECO:0007669"/>
    <property type="project" value="TreeGrafter"/>
</dbReference>
<dbReference type="Proteomes" id="UP001283361">
    <property type="component" value="Unassembled WGS sequence"/>
</dbReference>
<organism evidence="2 3">
    <name type="scientific">Elysia crispata</name>
    <name type="common">lettuce slug</name>
    <dbReference type="NCBI Taxonomy" id="231223"/>
    <lineage>
        <taxon>Eukaryota</taxon>
        <taxon>Metazoa</taxon>
        <taxon>Spiralia</taxon>
        <taxon>Lophotrochozoa</taxon>
        <taxon>Mollusca</taxon>
        <taxon>Gastropoda</taxon>
        <taxon>Heterobranchia</taxon>
        <taxon>Euthyneura</taxon>
        <taxon>Panpulmonata</taxon>
        <taxon>Sacoglossa</taxon>
        <taxon>Placobranchoidea</taxon>
        <taxon>Plakobranchidae</taxon>
        <taxon>Elysia</taxon>
    </lineage>
</organism>
<dbReference type="InterPro" id="IPR051063">
    <property type="entry name" value="PDI"/>
</dbReference>
<sequence>MKFLIPSDSEVKDYKGGRSESDLVAYMLEALLGDEGVEMAKKLNQGDKVVPFLQSRSVKQLGEKNFNKFLGEKDAAMVLFYQPDCHICSAVKPHFLKAAKGINPKTPGGRGKAFAIVDCNKESELCASEQIWKYPTFKLYIGGKFLASYDETPHYESLRQFVANAPEAPTTISNKKHIREDL</sequence>
<dbReference type="GO" id="GO:0005783">
    <property type="term" value="C:endoplasmic reticulum"/>
    <property type="evidence" value="ECO:0007669"/>
    <property type="project" value="TreeGrafter"/>
</dbReference>
<dbReference type="InterPro" id="IPR013766">
    <property type="entry name" value="Thioredoxin_domain"/>
</dbReference>
<dbReference type="PANTHER" id="PTHR45672">
    <property type="entry name" value="PROTEIN DISULFIDE-ISOMERASE C17H9.14C-RELATED"/>
    <property type="match status" value="1"/>
</dbReference>